<dbReference type="VEuPathDB" id="AmoebaDB:EDI_058400"/>
<dbReference type="KEGG" id="edi:EDI_058400"/>
<dbReference type="OrthoDB" id="660555at2759"/>
<keyword evidence="3" id="KW-1185">Reference proteome</keyword>
<accession>B0ENT4</accession>
<evidence type="ECO:0000259" key="1">
    <source>
        <dbReference type="PROSITE" id="PS50010"/>
    </source>
</evidence>
<keyword evidence="2" id="KW-0808">Transferase</keyword>
<dbReference type="GO" id="GO:0004674">
    <property type="term" value="F:protein serine/threonine kinase activity"/>
    <property type="evidence" value="ECO:0007669"/>
    <property type="project" value="UniProtKB-EC"/>
</dbReference>
<dbReference type="eggNOG" id="KOG4424">
    <property type="taxonomic scope" value="Eukaryota"/>
</dbReference>
<dbReference type="InterPro" id="IPR051092">
    <property type="entry name" value="FYVE_RhoGEF_PH"/>
</dbReference>
<dbReference type="EMBL" id="DS550136">
    <property type="protein sequence ID" value="EDR23821.1"/>
    <property type="molecule type" value="Genomic_DNA"/>
</dbReference>
<organism evidence="3">
    <name type="scientific">Entamoeba dispar (strain ATCC PRA-260 / SAW760)</name>
    <dbReference type="NCBI Taxonomy" id="370354"/>
    <lineage>
        <taxon>Eukaryota</taxon>
        <taxon>Amoebozoa</taxon>
        <taxon>Evosea</taxon>
        <taxon>Archamoebae</taxon>
        <taxon>Mastigamoebida</taxon>
        <taxon>Entamoebidae</taxon>
        <taxon>Entamoeba</taxon>
    </lineage>
</organism>
<dbReference type="OMA" id="MADSNEQ"/>
<sequence>MSNENESCEKEKKVGKHLPGKSLVEEFIPFKMEVSPFKPRLYSYWMDASRWSSKMLEKMLIKKEMRGIGYRMKILSVTGPEFMKIDSKFNVKLGAELQEWRNLLAYRDECRKASAACILQRAIRSRQKVKDSKKYIYCSKVVNEIISTEQTYVQQLDVVVDLIMKPLKKLNKQEEIITEEQMKLIFYGLANIQATNHALLDNLIETCTNYSQKTCVGKVFLEFTPFLKMYSDYCRIYNNISDMVCVTLKSPHPFAKFISDQMKHAPVGLRHHTLTSLLITPVQRLPRYKLLLTDLLRHYNWEHPDYYDLKKAQEEVNKVATYVNEMSRMQESTEMTLYLTNITKGVPEGLNICEPGRIFMSRNDITLYETIIKTHTVMISDASNETEDYCDISGNHNLVQKEVDFPEVVESQVTVILFNDIVLLLTADVAASIWNVGLKLFSSVGLAKEQKYEGFYYYKHFKLCKVNIEKAQESCVQIEFNEKELKSMQLKFIDEKTRDDWFEIAVDYCEQQKKLEKSLEERRNGLFLRNIQDEILRRNTSKK</sequence>
<dbReference type="InterPro" id="IPR000219">
    <property type="entry name" value="DH_dom"/>
</dbReference>
<evidence type="ECO:0000313" key="2">
    <source>
        <dbReference type="EMBL" id="EDR23821.1"/>
    </source>
</evidence>
<dbReference type="PANTHER" id="PTHR12673">
    <property type="entry name" value="FACIOGENITAL DYSPLASIA PROTEIN"/>
    <property type="match status" value="1"/>
</dbReference>
<dbReference type="SMART" id="SM00325">
    <property type="entry name" value="RhoGEF"/>
    <property type="match status" value="1"/>
</dbReference>
<reference evidence="3" key="1">
    <citation type="submission" date="2007-12" db="EMBL/GenBank/DDBJ databases">
        <title>Annotation of Entamoeba dispar SAW760.</title>
        <authorList>
            <person name="Lorenzi H."/>
            <person name="Inman J."/>
            <person name="Schobel S."/>
            <person name="Amedeo P."/>
            <person name="Caler E."/>
        </authorList>
    </citation>
    <scope>NUCLEOTIDE SEQUENCE [LARGE SCALE GENOMIC DNA]</scope>
    <source>
        <strain evidence="3">ATCC PRA-260 / SAW760</strain>
    </source>
</reference>
<feature type="domain" description="DH" evidence="1">
    <location>
        <begin position="137"/>
        <end position="326"/>
    </location>
</feature>
<dbReference type="Proteomes" id="UP000008076">
    <property type="component" value="Unassembled WGS sequence"/>
</dbReference>
<dbReference type="PROSITE" id="PS50010">
    <property type="entry name" value="DH_2"/>
    <property type="match status" value="1"/>
</dbReference>
<proteinExistence type="predicted"/>
<dbReference type="EC" id="2.7.11.1" evidence="2"/>
<dbReference type="GeneID" id="5884943"/>
<dbReference type="GO" id="GO:0005085">
    <property type="term" value="F:guanyl-nucleotide exchange factor activity"/>
    <property type="evidence" value="ECO:0007669"/>
    <property type="project" value="InterPro"/>
</dbReference>
<dbReference type="InterPro" id="IPR035899">
    <property type="entry name" value="DBL_dom_sf"/>
</dbReference>
<keyword evidence="2" id="KW-0560">Oxidoreductase</keyword>
<dbReference type="PANTHER" id="PTHR12673:SF159">
    <property type="entry name" value="LD03170P"/>
    <property type="match status" value="1"/>
</dbReference>
<gene>
    <name evidence="2" type="ORF">EDI_058400</name>
</gene>
<dbReference type="SUPFAM" id="SSF48065">
    <property type="entry name" value="DBL homology domain (DH-domain)"/>
    <property type="match status" value="1"/>
</dbReference>
<dbReference type="Gene3D" id="1.20.900.10">
    <property type="entry name" value="Dbl homology (DH) domain"/>
    <property type="match status" value="1"/>
</dbReference>
<dbReference type="AlphaFoldDB" id="B0ENT4"/>
<dbReference type="RefSeq" id="XP_001739798.1">
    <property type="nucleotide sequence ID" value="XM_001739746.1"/>
</dbReference>
<dbReference type="CDD" id="cd00160">
    <property type="entry name" value="RhoGEF"/>
    <property type="match status" value="1"/>
</dbReference>
<protein>
    <submittedName>
        <fullName evidence="2">Guanine nucleotide exchange factor, putative</fullName>
        <ecNumber evidence="2">1.1.1.219</ecNumber>
        <ecNumber evidence="2">2.7.11.1</ecNumber>
    </submittedName>
</protein>
<evidence type="ECO:0000313" key="3">
    <source>
        <dbReference type="Proteomes" id="UP000008076"/>
    </source>
</evidence>
<dbReference type="Pfam" id="PF00621">
    <property type="entry name" value="RhoGEF"/>
    <property type="match status" value="1"/>
</dbReference>
<dbReference type="GO" id="GO:0045552">
    <property type="term" value="F:dihydroflavanol 4-reductase activity"/>
    <property type="evidence" value="ECO:0007669"/>
    <property type="project" value="UniProtKB-EC"/>
</dbReference>
<name>B0ENT4_ENTDS</name>
<dbReference type="GO" id="GO:0005737">
    <property type="term" value="C:cytoplasm"/>
    <property type="evidence" value="ECO:0007669"/>
    <property type="project" value="TreeGrafter"/>
</dbReference>
<dbReference type="EC" id="1.1.1.219" evidence="2"/>